<dbReference type="PANTHER" id="PTHR15852:SF54">
    <property type="entry name" value="PROTEIN SSUH2 HOMOLOG"/>
    <property type="match status" value="1"/>
</dbReference>
<name>A0A830HXV6_9CHLO</name>
<comment type="caution">
    <text evidence="1">The sequence shown here is derived from an EMBL/GenBank/DDBJ whole genome shotgun (WGS) entry which is preliminary data.</text>
</comment>
<dbReference type="SUPFAM" id="SSF57938">
    <property type="entry name" value="DnaJ/Hsp40 cysteine-rich domain"/>
    <property type="match status" value="1"/>
</dbReference>
<protein>
    <submittedName>
        <fullName evidence="1">Uncharacterized protein</fullName>
    </submittedName>
</protein>
<dbReference type="EMBL" id="BNJQ01000038">
    <property type="protein sequence ID" value="GHP12082.1"/>
    <property type="molecule type" value="Genomic_DNA"/>
</dbReference>
<gene>
    <name evidence="1" type="ORF">PPROV_001080900</name>
</gene>
<dbReference type="PANTHER" id="PTHR15852">
    <property type="entry name" value="PLASTID TRANSCRIPTIONALLY ACTIVE PROTEIN"/>
    <property type="match status" value="1"/>
</dbReference>
<dbReference type="AlphaFoldDB" id="A0A830HXV6"/>
<evidence type="ECO:0000313" key="1">
    <source>
        <dbReference type="EMBL" id="GHP12082.1"/>
    </source>
</evidence>
<dbReference type="Proteomes" id="UP000660262">
    <property type="component" value="Unassembled WGS sequence"/>
</dbReference>
<dbReference type="OrthoDB" id="10499972at2759"/>
<proteinExistence type="predicted"/>
<accession>A0A830HXV6</accession>
<organism evidence="1 2">
    <name type="scientific">Pycnococcus provasolii</name>
    <dbReference type="NCBI Taxonomy" id="41880"/>
    <lineage>
        <taxon>Eukaryota</taxon>
        <taxon>Viridiplantae</taxon>
        <taxon>Chlorophyta</taxon>
        <taxon>Pseudoscourfieldiophyceae</taxon>
        <taxon>Pseudoscourfieldiales</taxon>
        <taxon>Pycnococcaceae</taxon>
        <taxon>Pycnococcus</taxon>
    </lineage>
</organism>
<keyword evidence="2" id="KW-1185">Reference proteome</keyword>
<sequence length="107" mass="11719">MSSAARIMPTEQWRTAFPVEDAVGRVVKPPAMKLDDDAVPCNNCGGTGMATCERCDGWGRKPELAQRAMLTLPPEWCAGCRARGWTTCARCMGTGKQREPMGFRVPE</sequence>
<evidence type="ECO:0000313" key="2">
    <source>
        <dbReference type="Proteomes" id="UP000660262"/>
    </source>
</evidence>
<dbReference type="InterPro" id="IPR036410">
    <property type="entry name" value="HSP_DnaJ_Cys-rich_dom_sf"/>
</dbReference>
<reference evidence="1" key="1">
    <citation type="submission" date="2020-10" db="EMBL/GenBank/DDBJ databases">
        <title>Unveiling of a novel bifunctional photoreceptor, Dualchrome1, isolated from a cosmopolitan green alga.</title>
        <authorList>
            <person name="Suzuki S."/>
            <person name="Kawachi M."/>
        </authorList>
    </citation>
    <scope>NUCLEOTIDE SEQUENCE</scope>
    <source>
        <strain evidence="1">NIES 2893</strain>
    </source>
</reference>